<dbReference type="EMBL" id="KN835206">
    <property type="protein sequence ID" value="KIK43706.1"/>
    <property type="molecule type" value="Genomic_DNA"/>
</dbReference>
<dbReference type="InParanoid" id="A0A0D0APJ5"/>
<dbReference type="InterPro" id="IPR016024">
    <property type="entry name" value="ARM-type_fold"/>
</dbReference>
<evidence type="ECO:0000259" key="1">
    <source>
        <dbReference type="Pfam" id="PF09994"/>
    </source>
</evidence>
<reference evidence="3" key="2">
    <citation type="submission" date="2015-01" db="EMBL/GenBank/DDBJ databases">
        <title>Evolutionary Origins and Diversification of the Mycorrhizal Mutualists.</title>
        <authorList>
            <consortium name="DOE Joint Genome Institute"/>
            <consortium name="Mycorrhizal Genomics Consortium"/>
            <person name="Kohler A."/>
            <person name="Kuo A."/>
            <person name="Nagy L.G."/>
            <person name="Floudas D."/>
            <person name="Copeland A."/>
            <person name="Barry K.W."/>
            <person name="Cichocki N."/>
            <person name="Veneault-Fourrey C."/>
            <person name="LaButti K."/>
            <person name="Lindquist E.A."/>
            <person name="Lipzen A."/>
            <person name="Lundell T."/>
            <person name="Morin E."/>
            <person name="Murat C."/>
            <person name="Riley R."/>
            <person name="Ohm R."/>
            <person name="Sun H."/>
            <person name="Tunlid A."/>
            <person name="Henrissat B."/>
            <person name="Grigoriev I.V."/>
            <person name="Hibbett D.S."/>
            <person name="Martin F."/>
        </authorList>
    </citation>
    <scope>NUCLEOTIDE SEQUENCE [LARGE SCALE GENOMIC DNA]</scope>
    <source>
        <strain evidence="3">UH-Slu-Lm8-n1</strain>
    </source>
</reference>
<sequence>MHSAFLSMPSSAQYKPLLIQGIPSNISRIQATVMADPTIPAPNRVVSNNIDVASPRNMTITSSHEVLDASCKCSGVQVPGRNLVICIDGTSNKYGDKNTNIVELYSEMVKDKEQLTYYNSGVGTYAKGHTHWVKQIESVLDLAFAFRTIMDAYRWLSDTYDPGDKIFLFGFSRGAYQVRALAGMIHEMGLILPGNLEQIPYAFELYSAINSGKPKDKLLAAGFRSTFSRKGVGVHFIGVWDTVSSVGIRKQKILPSTDTCDHICYFRQALALDERRVRFLPEYVYGGASARPKSQLVPSLKGEHRREEEYVEDRVEEDHVKDHVKEVWFAGRHSDVGGGKREKTGNALNFQDMPLLWMREEASDAGLLLHSPKVAFKYEDLKAPKMNGSLTLPWWLIEILPIRRLCYNNSNQHTSLPHVGKGRTILPGQKVHASVRFRTNYRPKACFWKNIQQWPEPIHPHVDNNEQEWSRSSQDPQPQAWEVPFKRSTAEILVGTIHKKHMLDYVDRLAFMCSFELGVEAVRKLNPRETLEDILGIHGTSTANIESARGDEEAISPPEDSSMETINNDTAKEKHDLQVRLSAFVAYCGLEGDNVTESILDSVDVSSMLKHEIPAYQGRACAALPALCKITTLKNKLLEENLIHQIVELCQRAGENQLIAMKTLSYLAQGFDETSRILSKRPNFIKYIIDRLEDKSPAVVVAALKILVAMISKGNIQEDALSEVRQAEVVKRLKKLIKRRDFFVTPAAVAALCEICQNEQFRGKALGCNILVTLIDLFEFDKQGLSGGPRGLMKLADHADVRKELAQGPHIGRLVAFSRNKVVGKSNEATEELTILSKHSAVVWRA</sequence>
<dbReference type="HOGENOM" id="CLU_005049_5_1_1"/>
<evidence type="ECO:0000313" key="2">
    <source>
        <dbReference type="EMBL" id="KIK43706.1"/>
    </source>
</evidence>
<dbReference type="Proteomes" id="UP000054485">
    <property type="component" value="Unassembled WGS sequence"/>
</dbReference>
<dbReference type="PANTHER" id="PTHR33840">
    <property type="match status" value="1"/>
</dbReference>
<dbReference type="OrthoDB" id="538223at2759"/>
<protein>
    <recommendedName>
        <fullName evidence="1">T6SS Phospholipase effector Tle1-like catalytic domain-containing protein</fullName>
    </recommendedName>
</protein>
<evidence type="ECO:0000313" key="3">
    <source>
        <dbReference type="Proteomes" id="UP000054485"/>
    </source>
</evidence>
<dbReference type="AlphaFoldDB" id="A0A0D0APJ5"/>
<keyword evidence="3" id="KW-1185">Reference proteome</keyword>
<dbReference type="PANTHER" id="PTHR33840:SF2">
    <property type="entry name" value="TLE1 PHOSPHOLIPASE DOMAIN-CONTAINING PROTEIN"/>
    <property type="match status" value="1"/>
</dbReference>
<feature type="domain" description="T6SS Phospholipase effector Tle1-like catalytic" evidence="1">
    <location>
        <begin position="81"/>
        <end position="360"/>
    </location>
</feature>
<organism evidence="2 3">
    <name type="scientific">Suillus luteus UH-Slu-Lm8-n1</name>
    <dbReference type="NCBI Taxonomy" id="930992"/>
    <lineage>
        <taxon>Eukaryota</taxon>
        <taxon>Fungi</taxon>
        <taxon>Dikarya</taxon>
        <taxon>Basidiomycota</taxon>
        <taxon>Agaricomycotina</taxon>
        <taxon>Agaricomycetes</taxon>
        <taxon>Agaricomycetidae</taxon>
        <taxon>Boletales</taxon>
        <taxon>Suillineae</taxon>
        <taxon>Suillaceae</taxon>
        <taxon>Suillus</taxon>
    </lineage>
</organism>
<name>A0A0D0APJ5_9AGAM</name>
<proteinExistence type="predicted"/>
<dbReference type="Gene3D" id="1.25.10.10">
    <property type="entry name" value="Leucine-rich Repeat Variant"/>
    <property type="match status" value="1"/>
</dbReference>
<reference evidence="2 3" key="1">
    <citation type="submission" date="2014-04" db="EMBL/GenBank/DDBJ databases">
        <authorList>
            <consortium name="DOE Joint Genome Institute"/>
            <person name="Kuo A."/>
            <person name="Ruytinx J."/>
            <person name="Rineau F."/>
            <person name="Colpaert J."/>
            <person name="Kohler A."/>
            <person name="Nagy L.G."/>
            <person name="Floudas D."/>
            <person name="Copeland A."/>
            <person name="Barry K.W."/>
            <person name="Cichocki N."/>
            <person name="Veneault-Fourrey C."/>
            <person name="LaButti K."/>
            <person name="Lindquist E.A."/>
            <person name="Lipzen A."/>
            <person name="Lundell T."/>
            <person name="Morin E."/>
            <person name="Murat C."/>
            <person name="Sun H."/>
            <person name="Tunlid A."/>
            <person name="Henrissat B."/>
            <person name="Grigoriev I.V."/>
            <person name="Hibbett D.S."/>
            <person name="Martin F."/>
            <person name="Nordberg H.P."/>
            <person name="Cantor M.N."/>
            <person name="Hua S.X."/>
        </authorList>
    </citation>
    <scope>NUCLEOTIDE SEQUENCE [LARGE SCALE GENOMIC DNA]</scope>
    <source>
        <strain evidence="2 3">UH-Slu-Lm8-n1</strain>
    </source>
</reference>
<dbReference type="InterPro" id="IPR011989">
    <property type="entry name" value="ARM-like"/>
</dbReference>
<dbReference type="SUPFAM" id="SSF48371">
    <property type="entry name" value="ARM repeat"/>
    <property type="match status" value="1"/>
</dbReference>
<dbReference type="Pfam" id="PF09994">
    <property type="entry name" value="T6SS_Tle1-like_cat"/>
    <property type="match status" value="1"/>
</dbReference>
<dbReference type="InterPro" id="IPR018712">
    <property type="entry name" value="Tle1-like_cat"/>
</dbReference>
<dbReference type="STRING" id="930992.A0A0D0APJ5"/>
<accession>A0A0D0APJ5</accession>
<dbReference type="SUPFAM" id="SSF53474">
    <property type="entry name" value="alpha/beta-Hydrolases"/>
    <property type="match status" value="1"/>
</dbReference>
<dbReference type="InterPro" id="IPR029058">
    <property type="entry name" value="AB_hydrolase_fold"/>
</dbReference>
<gene>
    <name evidence="2" type="ORF">CY34DRAFT_688211</name>
</gene>